<sequence>MGLKIAISNIKNETIHADLNKLPDECPICHNNIEPVFCWGYYGFENPLTQVVFKCPRQLCQCLFVSLYEKTSKNSLEAVYLVSVPNIHVKKEFDQTIQGISENFCNIYNEAFQAEQSELLQICGVGYRKALEFLIKDYLIALTPTNQENIKKKFLGKCISEDIQSENIREIARRATWLGNDETHYVRIWEQKDLKDLKRLIDITVYWIEAEEKTKEAIRDMPSN</sequence>
<protein>
    <recommendedName>
        <fullName evidence="3">DUF4145 domain-containing protein</fullName>
    </recommendedName>
</protein>
<keyword evidence="2" id="KW-1185">Reference proteome</keyword>
<gene>
    <name evidence="1" type="ORF">BWI75_25020</name>
</gene>
<dbReference type="AlphaFoldDB" id="A0A6N8G3Y4"/>
<reference evidence="1 2" key="1">
    <citation type="journal article" date="2019" name="Front. Microbiol.">
        <title>Genomic Features for Desiccation Tolerance and Sugar Biosynthesis in the Extremophile Gloeocapsopsis sp. UTEX B3054.</title>
        <authorList>
            <person name="Urrejola C."/>
            <person name="Alcorta J."/>
            <person name="Salas L."/>
            <person name="Vasquez M."/>
            <person name="Polz M.F."/>
            <person name="Vicuna R."/>
            <person name="Diez B."/>
        </authorList>
    </citation>
    <scope>NUCLEOTIDE SEQUENCE [LARGE SCALE GENOMIC DNA]</scope>
    <source>
        <strain evidence="1 2">1H9</strain>
    </source>
</reference>
<accession>A0A6N8G3Y4</accession>
<dbReference type="OrthoDB" id="1092260at2"/>
<dbReference type="Proteomes" id="UP000441797">
    <property type="component" value="Unassembled WGS sequence"/>
</dbReference>
<proteinExistence type="predicted"/>
<organism evidence="1 2">
    <name type="scientific">Gloeocapsopsis dulcis AAB1 = 1H9</name>
    <dbReference type="NCBI Taxonomy" id="1433147"/>
    <lineage>
        <taxon>Bacteria</taxon>
        <taxon>Bacillati</taxon>
        <taxon>Cyanobacteriota</taxon>
        <taxon>Cyanophyceae</taxon>
        <taxon>Oscillatoriophycideae</taxon>
        <taxon>Chroococcales</taxon>
        <taxon>Chroococcaceae</taxon>
        <taxon>Gloeocapsopsis</taxon>
        <taxon>Gloeocapsopsis dulcis</taxon>
    </lineage>
</organism>
<evidence type="ECO:0000313" key="1">
    <source>
        <dbReference type="EMBL" id="MUL39442.1"/>
    </source>
</evidence>
<comment type="caution">
    <text evidence="1">The sequence shown here is derived from an EMBL/GenBank/DDBJ whole genome shotgun (WGS) entry which is preliminary data.</text>
</comment>
<evidence type="ECO:0000313" key="2">
    <source>
        <dbReference type="Proteomes" id="UP000441797"/>
    </source>
</evidence>
<name>A0A6N8G3Y4_9CHRO</name>
<dbReference type="RefSeq" id="WP_155707482.1">
    <property type="nucleotide sequence ID" value="NZ_CAWPEY010000091.1"/>
</dbReference>
<dbReference type="EMBL" id="NAPY01000082">
    <property type="protein sequence ID" value="MUL39442.1"/>
    <property type="molecule type" value="Genomic_DNA"/>
</dbReference>
<evidence type="ECO:0008006" key="3">
    <source>
        <dbReference type="Google" id="ProtNLM"/>
    </source>
</evidence>